<reference evidence="2" key="1">
    <citation type="submission" date="2020-07" db="EMBL/GenBank/DDBJ databases">
        <title>Multicomponent nature underlies the extraordinary mechanical properties of spider dragline silk.</title>
        <authorList>
            <person name="Kono N."/>
            <person name="Nakamura H."/>
            <person name="Mori M."/>
            <person name="Yoshida Y."/>
            <person name="Ohtoshi R."/>
            <person name="Malay A.D."/>
            <person name="Moran D.A.P."/>
            <person name="Tomita M."/>
            <person name="Numata K."/>
            <person name="Arakawa K."/>
        </authorList>
    </citation>
    <scope>NUCLEOTIDE SEQUENCE</scope>
</reference>
<keyword evidence="3" id="KW-1185">Reference proteome</keyword>
<accession>A0A8X6L3S9</accession>
<organism evidence="2 3">
    <name type="scientific">Trichonephila clavata</name>
    <name type="common">Joro spider</name>
    <name type="synonym">Nephila clavata</name>
    <dbReference type="NCBI Taxonomy" id="2740835"/>
    <lineage>
        <taxon>Eukaryota</taxon>
        <taxon>Metazoa</taxon>
        <taxon>Ecdysozoa</taxon>
        <taxon>Arthropoda</taxon>
        <taxon>Chelicerata</taxon>
        <taxon>Arachnida</taxon>
        <taxon>Araneae</taxon>
        <taxon>Araneomorphae</taxon>
        <taxon>Entelegynae</taxon>
        <taxon>Araneoidea</taxon>
        <taxon>Nephilidae</taxon>
        <taxon>Trichonephila</taxon>
    </lineage>
</organism>
<dbReference type="Proteomes" id="UP000887116">
    <property type="component" value="Unassembled WGS sequence"/>
</dbReference>
<evidence type="ECO:0000256" key="1">
    <source>
        <dbReference type="SAM" id="MobiDB-lite"/>
    </source>
</evidence>
<sequence>MDILKSSDTMKEFILPPQLNKRLISTLMSSKHSDSDKNKDFVLKSSSEFANRSESVFGELQILEKHHETWISKNETIDVFEEPDNNDVMQNAESSKKHTAQQRKRKYKLHDSELDSKLFAKPFPMKEMRRKSFPLFKRKSQRWIRYSLKDTPLSSDATNTAVALQFIDEIRKRKEQKVDITENTEKIMFKKPANLKHRPSKAINTIGFSLFDKSSNEMTEISIGDQPKNVHIELSHLQDDNCD</sequence>
<dbReference type="AlphaFoldDB" id="A0A8X6L3S9"/>
<protein>
    <recommendedName>
        <fullName evidence="4">Protein TSSC4</fullName>
    </recommendedName>
</protein>
<dbReference type="OrthoDB" id="1906282at2759"/>
<dbReference type="Pfam" id="PF15264">
    <property type="entry name" value="TSSC4"/>
    <property type="match status" value="1"/>
</dbReference>
<feature type="compositionally biased region" description="Basic residues" evidence="1">
    <location>
        <begin position="97"/>
        <end position="107"/>
    </location>
</feature>
<evidence type="ECO:0000313" key="3">
    <source>
        <dbReference type="Proteomes" id="UP000887116"/>
    </source>
</evidence>
<name>A0A8X6L3S9_TRICU</name>
<dbReference type="InterPro" id="IPR029338">
    <property type="entry name" value="TSSC4"/>
</dbReference>
<dbReference type="EMBL" id="BMAO01004143">
    <property type="protein sequence ID" value="GFQ92718.1"/>
    <property type="molecule type" value="Genomic_DNA"/>
</dbReference>
<gene>
    <name evidence="2" type="primary">AVEN_12545_1</name>
    <name evidence="2" type="ORF">TNCT_138171</name>
</gene>
<evidence type="ECO:0008006" key="4">
    <source>
        <dbReference type="Google" id="ProtNLM"/>
    </source>
</evidence>
<feature type="region of interest" description="Disordered" evidence="1">
    <location>
        <begin position="85"/>
        <end position="107"/>
    </location>
</feature>
<comment type="caution">
    <text evidence="2">The sequence shown here is derived from an EMBL/GenBank/DDBJ whole genome shotgun (WGS) entry which is preliminary data.</text>
</comment>
<proteinExistence type="predicted"/>
<evidence type="ECO:0000313" key="2">
    <source>
        <dbReference type="EMBL" id="GFQ92718.1"/>
    </source>
</evidence>